<organism evidence="8 9">
    <name type="scientific">Streptomyces tremellae</name>
    <dbReference type="NCBI Taxonomy" id="1124239"/>
    <lineage>
        <taxon>Bacteria</taxon>
        <taxon>Bacillati</taxon>
        <taxon>Actinomycetota</taxon>
        <taxon>Actinomycetes</taxon>
        <taxon>Kitasatosporales</taxon>
        <taxon>Streptomycetaceae</taxon>
        <taxon>Streptomyces</taxon>
    </lineage>
</organism>
<dbReference type="InterPro" id="IPR036259">
    <property type="entry name" value="MFS_trans_sf"/>
</dbReference>
<evidence type="ECO:0000259" key="7">
    <source>
        <dbReference type="PROSITE" id="PS50850"/>
    </source>
</evidence>
<accession>A0ABP7F5P3</accession>
<dbReference type="Gene3D" id="1.20.1720.10">
    <property type="entry name" value="Multidrug resistance protein D"/>
    <property type="match status" value="1"/>
</dbReference>
<feature type="transmembrane region" description="Helical" evidence="6">
    <location>
        <begin position="55"/>
        <end position="74"/>
    </location>
</feature>
<feature type="transmembrane region" description="Helical" evidence="6">
    <location>
        <begin position="332"/>
        <end position="354"/>
    </location>
</feature>
<name>A0ABP7F5P3_9ACTN</name>
<protein>
    <submittedName>
        <fullName evidence="8">MFS transporter</fullName>
    </submittedName>
</protein>
<dbReference type="Proteomes" id="UP001499884">
    <property type="component" value="Unassembled WGS sequence"/>
</dbReference>
<keyword evidence="2 6" id="KW-0812">Transmembrane</keyword>
<evidence type="ECO:0000256" key="6">
    <source>
        <dbReference type="SAM" id="Phobius"/>
    </source>
</evidence>
<keyword evidence="5" id="KW-0046">Antibiotic resistance</keyword>
<feature type="transmembrane region" description="Helical" evidence="6">
    <location>
        <begin position="360"/>
        <end position="386"/>
    </location>
</feature>
<evidence type="ECO:0000313" key="9">
    <source>
        <dbReference type="Proteomes" id="UP001499884"/>
    </source>
</evidence>
<feature type="transmembrane region" description="Helical" evidence="6">
    <location>
        <begin position="202"/>
        <end position="223"/>
    </location>
</feature>
<feature type="transmembrane region" description="Helical" evidence="6">
    <location>
        <begin position="86"/>
        <end position="104"/>
    </location>
</feature>
<feature type="transmembrane region" description="Helical" evidence="6">
    <location>
        <begin position="144"/>
        <end position="165"/>
    </location>
</feature>
<dbReference type="Gene3D" id="1.20.1250.20">
    <property type="entry name" value="MFS general substrate transporter like domains"/>
    <property type="match status" value="1"/>
</dbReference>
<evidence type="ECO:0000256" key="2">
    <source>
        <dbReference type="ARBA" id="ARBA00022692"/>
    </source>
</evidence>
<evidence type="ECO:0000256" key="3">
    <source>
        <dbReference type="ARBA" id="ARBA00022989"/>
    </source>
</evidence>
<feature type="transmembrane region" description="Helical" evidence="6">
    <location>
        <begin position="235"/>
        <end position="257"/>
    </location>
</feature>
<sequence>MAATLESPPRPAQRSGPVLACMSVCTALVVGFVAAINLAVPKLAASSLHPTSSGLLWIVDAYVVIFACLVIPAGAAGDKFGRKGTLLTGLGVFAAGALVSAAAPNVAVMLAGRAVTGLGAACVLPNCVGVLLHATAPERRPHALAVWAAASGIGGVVGNVGGGAVLTGGSWHALFLAVALVAACCLVWAARSAPRSARHDRALDIPGTLLFVAAVVALLIGIIEGPEHGWGSAAVLGAFVCAALLGVCWALVELRVAHPVLDPRLLRDAALGSACLGMAVTFFGNFGLFYVNASLLQYGRGFSVLETGLGIVPLTVPLLLGTRYVPGLIRRFGVPATLSAAFALTGAGLFALSYSSGAGYPVYAAGLVVIGLGIMLAAPCLTARIASALPVERAGIAGGLQSATRELGSALGVAVVGTVLTAGFTRHLPAGLAGHTPAPRTVGEALALSPTDHTAVTSAFTQGADTALRAAALVVLVAGALVVAGLLRARGTAPAGQGPGPASPGRPAGP</sequence>
<proteinExistence type="predicted"/>
<feature type="transmembrane region" description="Helical" evidence="6">
    <location>
        <begin position="171"/>
        <end position="190"/>
    </location>
</feature>
<gene>
    <name evidence="8" type="ORF">GCM10023082_31560</name>
</gene>
<evidence type="ECO:0000256" key="1">
    <source>
        <dbReference type="ARBA" id="ARBA00004651"/>
    </source>
</evidence>
<feature type="transmembrane region" description="Helical" evidence="6">
    <location>
        <begin position="269"/>
        <end position="290"/>
    </location>
</feature>
<keyword evidence="3 6" id="KW-1133">Transmembrane helix</keyword>
<reference evidence="9" key="1">
    <citation type="journal article" date="2019" name="Int. J. Syst. Evol. Microbiol.">
        <title>The Global Catalogue of Microorganisms (GCM) 10K type strain sequencing project: providing services to taxonomists for standard genome sequencing and annotation.</title>
        <authorList>
            <consortium name="The Broad Institute Genomics Platform"/>
            <consortium name="The Broad Institute Genome Sequencing Center for Infectious Disease"/>
            <person name="Wu L."/>
            <person name="Ma J."/>
        </authorList>
    </citation>
    <scope>NUCLEOTIDE SEQUENCE [LARGE SCALE GENOMIC DNA]</scope>
    <source>
        <strain evidence="9">JCM 30846</strain>
    </source>
</reference>
<comment type="subcellular location">
    <subcellularLocation>
        <location evidence="1">Cell membrane</location>
        <topology evidence="1">Multi-pass membrane protein</topology>
    </subcellularLocation>
</comment>
<comment type="caution">
    <text evidence="8">The sequence shown here is derived from an EMBL/GenBank/DDBJ whole genome shotgun (WGS) entry which is preliminary data.</text>
</comment>
<dbReference type="SUPFAM" id="SSF103473">
    <property type="entry name" value="MFS general substrate transporter"/>
    <property type="match status" value="1"/>
</dbReference>
<evidence type="ECO:0000313" key="8">
    <source>
        <dbReference type="EMBL" id="GAA3731576.1"/>
    </source>
</evidence>
<keyword evidence="4 6" id="KW-0472">Membrane</keyword>
<feature type="transmembrane region" description="Helical" evidence="6">
    <location>
        <begin position="18"/>
        <end position="40"/>
    </location>
</feature>
<dbReference type="CDD" id="cd17321">
    <property type="entry name" value="MFS_MMR_MDR_like"/>
    <property type="match status" value="1"/>
</dbReference>
<dbReference type="PANTHER" id="PTHR42718:SF42">
    <property type="entry name" value="EXPORT PROTEIN"/>
    <property type="match status" value="1"/>
</dbReference>
<evidence type="ECO:0000256" key="5">
    <source>
        <dbReference type="ARBA" id="ARBA00023251"/>
    </source>
</evidence>
<feature type="transmembrane region" description="Helical" evidence="6">
    <location>
        <begin position="110"/>
        <end position="132"/>
    </location>
</feature>
<dbReference type="EMBL" id="BAABEP010000018">
    <property type="protein sequence ID" value="GAA3731576.1"/>
    <property type="molecule type" value="Genomic_DNA"/>
</dbReference>
<feature type="transmembrane region" description="Helical" evidence="6">
    <location>
        <begin position="407"/>
        <end position="425"/>
    </location>
</feature>
<feature type="transmembrane region" description="Helical" evidence="6">
    <location>
        <begin position="467"/>
        <end position="487"/>
    </location>
</feature>
<evidence type="ECO:0000256" key="4">
    <source>
        <dbReference type="ARBA" id="ARBA00023136"/>
    </source>
</evidence>
<dbReference type="InterPro" id="IPR011701">
    <property type="entry name" value="MFS"/>
</dbReference>
<dbReference type="PANTHER" id="PTHR42718">
    <property type="entry name" value="MAJOR FACILITATOR SUPERFAMILY MULTIDRUG TRANSPORTER MFSC"/>
    <property type="match status" value="1"/>
</dbReference>
<keyword evidence="9" id="KW-1185">Reference proteome</keyword>
<dbReference type="PROSITE" id="PS50850">
    <property type="entry name" value="MFS"/>
    <property type="match status" value="1"/>
</dbReference>
<feature type="transmembrane region" description="Helical" evidence="6">
    <location>
        <begin position="302"/>
        <end position="320"/>
    </location>
</feature>
<dbReference type="Pfam" id="PF07690">
    <property type="entry name" value="MFS_1"/>
    <property type="match status" value="1"/>
</dbReference>
<feature type="domain" description="Major facilitator superfamily (MFS) profile" evidence="7">
    <location>
        <begin position="15"/>
        <end position="497"/>
    </location>
</feature>
<dbReference type="InterPro" id="IPR020846">
    <property type="entry name" value="MFS_dom"/>
</dbReference>